<evidence type="ECO:0000313" key="2">
    <source>
        <dbReference type="Proteomes" id="UP000637643"/>
    </source>
</evidence>
<evidence type="ECO:0000313" key="1">
    <source>
        <dbReference type="EMBL" id="GGF76642.1"/>
    </source>
</evidence>
<dbReference type="EMBL" id="BMKR01000007">
    <property type="protein sequence ID" value="GGF76642.1"/>
    <property type="molecule type" value="Genomic_DNA"/>
</dbReference>
<name>A0A917CAI5_9BACL</name>
<gene>
    <name evidence="1" type="ORF">GCM10010912_22190</name>
</gene>
<dbReference type="Proteomes" id="UP000637643">
    <property type="component" value="Unassembled WGS sequence"/>
</dbReference>
<keyword evidence="2" id="KW-1185">Reference proteome</keyword>
<accession>A0A917CAI5</accession>
<dbReference type="AlphaFoldDB" id="A0A917CAI5"/>
<proteinExistence type="predicted"/>
<reference evidence="1" key="1">
    <citation type="journal article" date="2014" name="Int. J. Syst. Evol. Microbiol.">
        <title>Complete genome sequence of Corynebacterium casei LMG S-19264T (=DSM 44701T), isolated from a smear-ripened cheese.</title>
        <authorList>
            <consortium name="US DOE Joint Genome Institute (JGI-PGF)"/>
            <person name="Walter F."/>
            <person name="Albersmeier A."/>
            <person name="Kalinowski J."/>
            <person name="Ruckert C."/>
        </authorList>
    </citation>
    <scope>NUCLEOTIDE SEQUENCE</scope>
    <source>
        <strain evidence="1">CGMCC 1.16134</strain>
    </source>
</reference>
<organism evidence="1 2">
    <name type="scientific">Paenibacillus albidus</name>
    <dbReference type="NCBI Taxonomy" id="2041023"/>
    <lineage>
        <taxon>Bacteria</taxon>
        <taxon>Bacillati</taxon>
        <taxon>Bacillota</taxon>
        <taxon>Bacilli</taxon>
        <taxon>Bacillales</taxon>
        <taxon>Paenibacillaceae</taxon>
        <taxon>Paenibacillus</taxon>
    </lineage>
</organism>
<protein>
    <submittedName>
        <fullName evidence="1">Uncharacterized protein</fullName>
    </submittedName>
</protein>
<sequence>MSKPITHRISIFTSKLNLYSRQRYDYLLRRSDKEAPSNRFDRLMVYKNLMHQQFEQ</sequence>
<reference evidence="1" key="2">
    <citation type="submission" date="2020-09" db="EMBL/GenBank/DDBJ databases">
        <authorList>
            <person name="Sun Q."/>
            <person name="Zhou Y."/>
        </authorList>
    </citation>
    <scope>NUCLEOTIDE SEQUENCE</scope>
    <source>
        <strain evidence="1">CGMCC 1.16134</strain>
    </source>
</reference>
<comment type="caution">
    <text evidence="1">The sequence shown here is derived from an EMBL/GenBank/DDBJ whole genome shotgun (WGS) entry which is preliminary data.</text>
</comment>